<feature type="compositionally biased region" description="Basic and acidic residues" evidence="1">
    <location>
        <begin position="38"/>
        <end position="56"/>
    </location>
</feature>
<dbReference type="EMBL" id="MU825650">
    <property type="protein sequence ID" value="KAJ7388090.1"/>
    <property type="molecule type" value="Genomic_DNA"/>
</dbReference>
<dbReference type="AlphaFoldDB" id="A0A9W9ZV45"/>
<evidence type="ECO:0000256" key="1">
    <source>
        <dbReference type="SAM" id="MobiDB-lite"/>
    </source>
</evidence>
<organism evidence="2 3">
    <name type="scientific">Desmophyllum pertusum</name>
    <dbReference type="NCBI Taxonomy" id="174260"/>
    <lineage>
        <taxon>Eukaryota</taxon>
        <taxon>Metazoa</taxon>
        <taxon>Cnidaria</taxon>
        <taxon>Anthozoa</taxon>
        <taxon>Hexacorallia</taxon>
        <taxon>Scleractinia</taxon>
        <taxon>Caryophylliina</taxon>
        <taxon>Caryophylliidae</taxon>
        <taxon>Desmophyllum</taxon>
    </lineage>
</organism>
<dbReference type="OrthoDB" id="270970at2759"/>
<reference evidence="2" key="1">
    <citation type="submission" date="2023-01" db="EMBL/GenBank/DDBJ databases">
        <title>Genome assembly of the deep-sea coral Lophelia pertusa.</title>
        <authorList>
            <person name="Herrera S."/>
            <person name="Cordes E."/>
        </authorList>
    </citation>
    <scope>NUCLEOTIDE SEQUENCE</scope>
    <source>
        <strain evidence="2">USNM1676648</strain>
        <tissue evidence="2">Polyp</tissue>
    </source>
</reference>
<evidence type="ECO:0000313" key="3">
    <source>
        <dbReference type="Proteomes" id="UP001163046"/>
    </source>
</evidence>
<sequence>MFGKPSLVVLHEIRSLKNFEVQPQLVNSQSHAGVVVPADERRREQQKGKDREEQTMNRKHWILRPSCVKGNSPAVRGSLRDSVVFDWWSKYDASRAEGAKTTEEKEKALSTADKKKLEYSMTHIENILWTKG</sequence>
<comment type="caution">
    <text evidence="2">The sequence shown here is derived from an EMBL/GenBank/DDBJ whole genome shotgun (WGS) entry which is preliminary data.</text>
</comment>
<name>A0A9W9ZV45_9CNID</name>
<proteinExistence type="predicted"/>
<accession>A0A9W9ZV45</accession>
<gene>
    <name evidence="2" type="ORF">OS493_039892</name>
</gene>
<keyword evidence="3" id="KW-1185">Reference proteome</keyword>
<protein>
    <submittedName>
        <fullName evidence="2">Uncharacterized protein</fullName>
    </submittedName>
</protein>
<dbReference type="Proteomes" id="UP001163046">
    <property type="component" value="Unassembled WGS sequence"/>
</dbReference>
<evidence type="ECO:0000313" key="2">
    <source>
        <dbReference type="EMBL" id="KAJ7388090.1"/>
    </source>
</evidence>
<feature type="region of interest" description="Disordered" evidence="1">
    <location>
        <begin position="29"/>
        <end position="58"/>
    </location>
</feature>